<evidence type="ECO:0000256" key="1">
    <source>
        <dbReference type="SAM" id="Phobius"/>
    </source>
</evidence>
<dbReference type="PANTHER" id="PTHR40031:SF1">
    <property type="entry name" value="MEMBRANE-BOUND METAL-DEPENDENT HYDROLASE"/>
    <property type="match status" value="1"/>
</dbReference>
<keyword evidence="2" id="KW-0378">Hydrolase</keyword>
<keyword evidence="1" id="KW-1133">Transmembrane helix</keyword>
<keyword evidence="3" id="KW-1185">Reference proteome</keyword>
<proteinExistence type="predicted"/>
<comment type="caution">
    <text evidence="2">The sequence shown here is derived from an EMBL/GenBank/DDBJ whole genome shotgun (WGS) entry which is preliminary data.</text>
</comment>
<dbReference type="InterPro" id="IPR053170">
    <property type="entry name" value="Transcription_regulator"/>
</dbReference>
<sequence length="338" mass="38764">MDTITQMTLGAAVGEAVLGKKIGGRAILWGAVLGTLPDLDVIINPFVDGVVEMRNHRGFTHSLFFCLLFSPIIGSAFNRWYAERAVGWQRWSWMVFLIFGTHILIDTITTYGTQVLYPLSDIPFTTDSMFIIDPFYTLPLLSGLILSLFMKRDSGFRRLANGSGLALSTLYIIWGLGIKSHVHTVFSESFENRFGYHEMLKTTPNGPNTFLWTGYAVRNDTVYNANYSLFDTSQELNFLAIPRNSYLIEPYIDDRAVETLLWFSRGYYTVEKTDSSLYFNDLRFGRDDLWLTDEGNFVWKNRILFNEEGEAHSFEQILPSFDTRSQNISLFMNRIRGK</sequence>
<keyword evidence="1" id="KW-0812">Transmembrane</keyword>
<gene>
    <name evidence="2" type="ORF">DDZ15_11990</name>
</gene>
<keyword evidence="1" id="KW-0472">Membrane</keyword>
<evidence type="ECO:0000313" key="2">
    <source>
        <dbReference type="EMBL" id="PWN05900.1"/>
    </source>
</evidence>
<dbReference type="PANTHER" id="PTHR40031">
    <property type="entry name" value="HYPOTHETICAL MEMBRANE SPANNING PROTEIN"/>
    <property type="match status" value="1"/>
</dbReference>
<dbReference type="RefSeq" id="WP_109647342.1">
    <property type="nucleotide sequence ID" value="NZ_QGGB01000008.1"/>
</dbReference>
<dbReference type="Proteomes" id="UP000245533">
    <property type="component" value="Unassembled WGS sequence"/>
</dbReference>
<organism evidence="2 3">
    <name type="scientific">Rhodohalobacter mucosus</name>
    <dbReference type="NCBI Taxonomy" id="2079485"/>
    <lineage>
        <taxon>Bacteria</taxon>
        <taxon>Pseudomonadati</taxon>
        <taxon>Balneolota</taxon>
        <taxon>Balneolia</taxon>
        <taxon>Balneolales</taxon>
        <taxon>Balneolaceae</taxon>
        <taxon>Rhodohalobacter</taxon>
    </lineage>
</organism>
<feature type="transmembrane region" description="Helical" evidence="1">
    <location>
        <begin position="93"/>
        <end position="117"/>
    </location>
</feature>
<name>A0A316TNB0_9BACT</name>
<protein>
    <submittedName>
        <fullName evidence="2">Metal-dependent hydrolase</fullName>
    </submittedName>
</protein>
<evidence type="ECO:0000313" key="3">
    <source>
        <dbReference type="Proteomes" id="UP000245533"/>
    </source>
</evidence>
<dbReference type="InterPro" id="IPR007404">
    <property type="entry name" value="YdjM-like"/>
</dbReference>
<feature type="transmembrane region" description="Helical" evidence="1">
    <location>
        <begin position="129"/>
        <end position="149"/>
    </location>
</feature>
<feature type="transmembrane region" description="Helical" evidence="1">
    <location>
        <begin position="26"/>
        <end position="47"/>
    </location>
</feature>
<dbReference type="EMBL" id="QGGB01000008">
    <property type="protein sequence ID" value="PWN05900.1"/>
    <property type="molecule type" value="Genomic_DNA"/>
</dbReference>
<reference evidence="2 3" key="1">
    <citation type="submission" date="2018-05" db="EMBL/GenBank/DDBJ databases">
        <title>Rhodohalobacter halophilus gen. nov., sp. nov., a moderately halophilic member of the family Balneolaceae.</title>
        <authorList>
            <person name="Liu Z.-W."/>
        </authorList>
    </citation>
    <scope>NUCLEOTIDE SEQUENCE [LARGE SCALE GENOMIC DNA]</scope>
    <source>
        <strain evidence="2 3">8A47</strain>
    </source>
</reference>
<feature type="transmembrane region" description="Helical" evidence="1">
    <location>
        <begin position="59"/>
        <end position="81"/>
    </location>
</feature>
<accession>A0A316TNB0</accession>
<dbReference type="AlphaFoldDB" id="A0A316TNB0"/>
<dbReference type="Pfam" id="PF04307">
    <property type="entry name" value="YdjM"/>
    <property type="match status" value="1"/>
</dbReference>
<dbReference type="GO" id="GO:0016787">
    <property type="term" value="F:hydrolase activity"/>
    <property type="evidence" value="ECO:0007669"/>
    <property type="project" value="UniProtKB-KW"/>
</dbReference>
<dbReference type="OrthoDB" id="9781927at2"/>